<proteinExistence type="predicted"/>
<keyword evidence="1" id="KW-0732">Signal</keyword>
<reference evidence="2 3" key="1">
    <citation type="submission" date="2019-01" db="EMBL/GenBank/DDBJ databases">
        <title>Filimonas sp. strain TTM-71.</title>
        <authorList>
            <person name="Chen W.-M."/>
        </authorList>
    </citation>
    <scope>NUCLEOTIDE SEQUENCE [LARGE SCALE GENOMIC DNA]</scope>
    <source>
        <strain evidence="2 3">TTM-71</strain>
    </source>
</reference>
<feature type="chain" id="PRO_5020651358" evidence="1">
    <location>
        <begin position="20"/>
        <end position="187"/>
    </location>
</feature>
<sequence length="187" mass="21343">MKNQLVLALLLCACVSAQAQFYKSILPSPGFTNALQKIVLDFRLDYKNIQGELLLQQGESESYSSLVKLPGAQDCVIYRFHSDDDSTSGWQAVMYRGDDYDEAVKAYKNLFRMVRKSPMTWIDRSAVHFIGEMEEPTENLRFAVSILSLDVNDKRYDRFVAEIELSGAMGDWSVKLNLHNKRRDTDG</sequence>
<feature type="signal peptide" evidence="1">
    <location>
        <begin position="1"/>
        <end position="19"/>
    </location>
</feature>
<dbReference type="AlphaFoldDB" id="A0A4Q1D9Z6"/>
<evidence type="ECO:0000313" key="3">
    <source>
        <dbReference type="Proteomes" id="UP000290545"/>
    </source>
</evidence>
<evidence type="ECO:0000256" key="1">
    <source>
        <dbReference type="SAM" id="SignalP"/>
    </source>
</evidence>
<protein>
    <submittedName>
        <fullName evidence="2">Uncharacterized protein</fullName>
    </submittedName>
</protein>
<comment type="caution">
    <text evidence="2">The sequence shown here is derived from an EMBL/GenBank/DDBJ whole genome shotgun (WGS) entry which is preliminary data.</text>
</comment>
<gene>
    <name evidence="2" type="ORF">ESB13_01750</name>
</gene>
<name>A0A4Q1D9Z6_9BACT</name>
<dbReference type="Proteomes" id="UP000290545">
    <property type="component" value="Unassembled WGS sequence"/>
</dbReference>
<organism evidence="2 3">
    <name type="scientific">Filimonas effusa</name>
    <dbReference type="NCBI Taxonomy" id="2508721"/>
    <lineage>
        <taxon>Bacteria</taxon>
        <taxon>Pseudomonadati</taxon>
        <taxon>Bacteroidota</taxon>
        <taxon>Chitinophagia</taxon>
        <taxon>Chitinophagales</taxon>
        <taxon>Chitinophagaceae</taxon>
        <taxon>Filimonas</taxon>
    </lineage>
</organism>
<dbReference type="EMBL" id="SDHZ01000001">
    <property type="protein sequence ID" value="RXK85565.1"/>
    <property type="molecule type" value="Genomic_DNA"/>
</dbReference>
<dbReference type="RefSeq" id="WP_129001317.1">
    <property type="nucleotide sequence ID" value="NZ_SDHZ01000001.1"/>
</dbReference>
<accession>A0A4Q1D9Z6</accession>
<keyword evidence="3" id="KW-1185">Reference proteome</keyword>
<evidence type="ECO:0000313" key="2">
    <source>
        <dbReference type="EMBL" id="RXK85565.1"/>
    </source>
</evidence>
<dbReference type="OrthoDB" id="665691at2"/>